<dbReference type="Pfam" id="PF00953">
    <property type="entry name" value="Glycos_transf_4"/>
    <property type="match status" value="1"/>
</dbReference>
<comment type="caution">
    <text evidence="8">The sequence shown here is derived from an EMBL/GenBank/DDBJ whole genome shotgun (WGS) entry which is preliminary data.</text>
</comment>
<feature type="transmembrane region" description="Helical" evidence="7">
    <location>
        <begin position="165"/>
        <end position="197"/>
    </location>
</feature>
<proteinExistence type="inferred from homology"/>
<evidence type="ECO:0000256" key="3">
    <source>
        <dbReference type="ARBA" id="ARBA00022679"/>
    </source>
</evidence>
<feature type="transmembrane region" description="Helical" evidence="7">
    <location>
        <begin position="45"/>
        <end position="64"/>
    </location>
</feature>
<dbReference type="GO" id="GO:0016740">
    <property type="term" value="F:transferase activity"/>
    <property type="evidence" value="ECO:0007669"/>
    <property type="project" value="UniProtKB-KW"/>
</dbReference>
<feature type="transmembrane region" description="Helical" evidence="7">
    <location>
        <begin position="231"/>
        <end position="252"/>
    </location>
</feature>
<dbReference type="Proteomes" id="UP001596297">
    <property type="component" value="Unassembled WGS sequence"/>
</dbReference>
<comment type="pathway">
    <text evidence="7">Cell wall biogenesis; peptidoglycan biosynthesis.</text>
</comment>
<dbReference type="PROSITE" id="PS01347">
    <property type="entry name" value="MRAY_1"/>
    <property type="match status" value="1"/>
</dbReference>
<dbReference type="CDD" id="cd06852">
    <property type="entry name" value="GT_MraY"/>
    <property type="match status" value="1"/>
</dbReference>
<dbReference type="PROSITE" id="PS01348">
    <property type="entry name" value="MRAY_2"/>
    <property type="match status" value="1"/>
</dbReference>
<dbReference type="PANTHER" id="PTHR22926:SF5">
    <property type="entry name" value="PHOSPHO-N-ACETYLMURAMOYL-PENTAPEPTIDE-TRANSFERASE HOMOLOG"/>
    <property type="match status" value="1"/>
</dbReference>
<protein>
    <recommendedName>
        <fullName evidence="7">Phospho-N-acetylmuramoyl-pentapeptide-transferase</fullName>
        <ecNumber evidence="7">2.7.8.13</ecNumber>
    </recommendedName>
    <alternativeName>
        <fullName evidence="7">UDP-MurNAc-pentapeptide phosphotransferase</fullName>
    </alternativeName>
</protein>
<accession>A0ABW1YAV4</accession>
<comment type="cofactor">
    <cofactor evidence="7">
        <name>Mg(2+)</name>
        <dbReference type="ChEBI" id="CHEBI:18420"/>
    </cofactor>
</comment>
<evidence type="ECO:0000256" key="2">
    <source>
        <dbReference type="ARBA" id="ARBA00005583"/>
    </source>
</evidence>
<keyword evidence="7" id="KW-0131">Cell cycle</keyword>
<evidence type="ECO:0000256" key="4">
    <source>
        <dbReference type="ARBA" id="ARBA00022692"/>
    </source>
</evidence>
<keyword evidence="7" id="KW-0573">Peptidoglycan synthesis</keyword>
<dbReference type="InterPro" id="IPR000715">
    <property type="entry name" value="Glycosyl_transferase_4"/>
</dbReference>
<keyword evidence="5 7" id="KW-1133">Transmembrane helix</keyword>
<sequence>MVAAALLSWFLVGLFIKVSKSRGWGQPVRADGPQTHLSKEGTPTAGGVAFVVAMLLIWLGAFLTGQTDTREQLLMLAALGMGVVGGIDDLLKIRSRMHGGKKELLAREKFPLQVVMGLAFAGLAAPLASHELVPSLGLIPDIILYTLVMVGAVNAFNFTDGLDGLLAGVAMIVLLPLLALSPVAALMVGALLGFLWFNAHPARVFMGDMGSHAIGAVAAGAYILYADAWLLPLAAIIPVLAVLSVVIQVVSFKTRGKRVFRMSPIQHHFEEIGWPETQVTLRFWTITAIATALAWYIMGAGPSPSPRFCPFILAGWVRP</sequence>
<dbReference type="InterPro" id="IPR003524">
    <property type="entry name" value="PNAcMuramoyl-5peptid_Trfase"/>
</dbReference>
<dbReference type="PANTHER" id="PTHR22926">
    <property type="entry name" value="PHOSPHO-N-ACETYLMURAMOYL-PENTAPEPTIDE-TRANSFERASE"/>
    <property type="match status" value="1"/>
</dbReference>
<keyword evidence="7" id="KW-0460">Magnesium</keyword>
<comment type="function">
    <text evidence="7">Catalyzes the initial step of the lipid cycle reactions in the biosynthesis of the cell wall peptidoglycan: transfers peptidoglycan precursor phospho-MurNAc-pentapeptide from UDP-MurNAc-pentapeptide onto the lipid carrier undecaprenyl phosphate, yielding undecaprenyl-pyrophosphoryl-MurNAc-pentapeptide, known as lipid I.</text>
</comment>
<keyword evidence="3 7" id="KW-0808">Transferase</keyword>
<evidence type="ECO:0000256" key="6">
    <source>
        <dbReference type="ARBA" id="ARBA00023136"/>
    </source>
</evidence>
<comment type="catalytic activity">
    <reaction evidence="7">
        <text>UDP-N-acetyl-alpha-D-muramoyl-L-alanyl-gamma-D-glutamyl-meso-2,6-diaminopimeloyl-D-alanyl-D-alanine + di-trans,octa-cis-undecaprenyl phosphate = di-trans,octa-cis-undecaprenyl diphospho-N-acetyl-alpha-D-muramoyl-L-alanyl-D-glutamyl-meso-2,6-diaminopimeloyl-D-alanyl-D-alanine + UMP</text>
        <dbReference type="Rhea" id="RHEA:28386"/>
        <dbReference type="ChEBI" id="CHEBI:57865"/>
        <dbReference type="ChEBI" id="CHEBI:60392"/>
        <dbReference type="ChEBI" id="CHEBI:61386"/>
        <dbReference type="ChEBI" id="CHEBI:61387"/>
        <dbReference type="EC" id="2.7.8.13"/>
    </reaction>
</comment>
<evidence type="ECO:0000256" key="5">
    <source>
        <dbReference type="ARBA" id="ARBA00022989"/>
    </source>
</evidence>
<evidence type="ECO:0000256" key="1">
    <source>
        <dbReference type="ARBA" id="ARBA00004141"/>
    </source>
</evidence>
<feature type="transmembrane region" description="Helical" evidence="7">
    <location>
        <begin position="204"/>
        <end position="225"/>
    </location>
</feature>
<evidence type="ECO:0000313" key="8">
    <source>
        <dbReference type="EMBL" id="MFC6591343.1"/>
    </source>
</evidence>
<feature type="transmembrane region" description="Helical" evidence="7">
    <location>
        <begin position="142"/>
        <end position="159"/>
    </location>
</feature>
<keyword evidence="7" id="KW-0961">Cell wall biogenesis/degradation</keyword>
<keyword evidence="4 7" id="KW-0812">Transmembrane</keyword>
<dbReference type="HAMAP" id="MF_00038">
    <property type="entry name" value="MraY"/>
    <property type="match status" value="1"/>
</dbReference>
<keyword evidence="7" id="KW-0479">Metal-binding</keyword>
<evidence type="ECO:0000313" key="9">
    <source>
        <dbReference type="Proteomes" id="UP001596297"/>
    </source>
</evidence>
<name>A0ABW1YAV4_9DEIO</name>
<dbReference type="InterPro" id="IPR018480">
    <property type="entry name" value="PNAcMuramoyl-5peptid_Trfase_CS"/>
</dbReference>
<organism evidence="8 9">
    <name type="scientific">Deinococcus lacus</name>
    <dbReference type="NCBI Taxonomy" id="392561"/>
    <lineage>
        <taxon>Bacteria</taxon>
        <taxon>Thermotogati</taxon>
        <taxon>Deinococcota</taxon>
        <taxon>Deinococci</taxon>
        <taxon>Deinococcales</taxon>
        <taxon>Deinococcaceae</taxon>
        <taxon>Deinococcus</taxon>
    </lineage>
</organism>
<keyword evidence="9" id="KW-1185">Reference proteome</keyword>
<keyword evidence="7" id="KW-1003">Cell membrane</keyword>
<feature type="transmembrane region" description="Helical" evidence="7">
    <location>
        <begin position="73"/>
        <end position="91"/>
    </location>
</feature>
<feature type="transmembrane region" description="Helical" evidence="7">
    <location>
        <begin position="279"/>
        <end position="298"/>
    </location>
</feature>
<comment type="subcellular location">
    <subcellularLocation>
        <location evidence="7">Cell membrane</location>
        <topology evidence="7">Multi-pass membrane protein</topology>
    </subcellularLocation>
    <subcellularLocation>
        <location evidence="1">Membrane</location>
        <topology evidence="1">Multi-pass membrane protein</topology>
    </subcellularLocation>
</comment>
<feature type="transmembrane region" description="Helical" evidence="7">
    <location>
        <begin position="111"/>
        <end position="130"/>
    </location>
</feature>
<gene>
    <name evidence="7" type="primary">mraY</name>
    <name evidence="8" type="ORF">ACFP81_04480</name>
</gene>
<keyword evidence="7" id="KW-0133">Cell shape</keyword>
<reference evidence="9" key="1">
    <citation type="journal article" date="2019" name="Int. J. Syst. Evol. Microbiol.">
        <title>The Global Catalogue of Microorganisms (GCM) 10K type strain sequencing project: providing services to taxonomists for standard genome sequencing and annotation.</title>
        <authorList>
            <consortium name="The Broad Institute Genomics Platform"/>
            <consortium name="The Broad Institute Genome Sequencing Center for Infectious Disease"/>
            <person name="Wu L."/>
            <person name="Ma J."/>
        </authorList>
    </citation>
    <scope>NUCLEOTIDE SEQUENCE [LARGE SCALE GENOMIC DNA]</scope>
    <source>
        <strain evidence="9">CGMCC 1.15772</strain>
    </source>
</reference>
<comment type="similarity">
    <text evidence="2 7">Belongs to the glycosyltransferase 4 family. MraY subfamily.</text>
</comment>
<keyword evidence="7" id="KW-0132">Cell division</keyword>
<keyword evidence="6 7" id="KW-0472">Membrane</keyword>
<dbReference type="EC" id="2.7.8.13" evidence="7"/>
<evidence type="ECO:0000256" key="7">
    <source>
        <dbReference type="HAMAP-Rule" id="MF_00038"/>
    </source>
</evidence>
<dbReference type="EMBL" id="JBHSWD010000001">
    <property type="protein sequence ID" value="MFC6591343.1"/>
    <property type="molecule type" value="Genomic_DNA"/>
</dbReference>
<dbReference type="RefSeq" id="WP_380082343.1">
    <property type="nucleotide sequence ID" value="NZ_JBHSWD010000001.1"/>
</dbReference>